<keyword evidence="3" id="KW-1185">Reference proteome</keyword>
<gene>
    <name evidence="2" type="ORF">OH76DRAFT_1478384</name>
</gene>
<evidence type="ECO:0000313" key="3">
    <source>
        <dbReference type="Proteomes" id="UP000256964"/>
    </source>
</evidence>
<dbReference type="GO" id="GO:0004672">
    <property type="term" value="F:protein kinase activity"/>
    <property type="evidence" value="ECO:0007669"/>
    <property type="project" value="InterPro"/>
</dbReference>
<evidence type="ECO:0000259" key="1">
    <source>
        <dbReference type="PROSITE" id="PS50011"/>
    </source>
</evidence>
<sequence length="385" mass="45236">MNELISPPQKEDPHNDHPLYWRNTKGGLFEEDFFWREHQQWLADAGYMLRPRYREDWEPSWLKSGKANYQCEDGKSILRGSIMDATRLSDGQVVTIKKVEKSYTPWEESIIRLFSTAPLASDPHNHAVPLYDVLQSPMDKDATLIVMPYLVRIHKYRYDTVGEAYAYDEPPQGLKFMHDNLVAHCDVHLVNVLMDPTPLLSEIPHPIRPERSYDFKRKVKQRTRTEHPTRYHFIDFGLSRRLSPGDEPVAPVSYGGDKSVPEYKDPKRSVSNPFAIDVYCLGNMIREWFMDKSRSLEFMRPLIDEMTRKVPEERPTMDEAFQRFEELRLSLSQWTLRSRFVYRNEFFVGRMYRACRHVLRTAKYLHRGLPALPTPSPSPPRTLTS</sequence>
<dbReference type="PROSITE" id="PS50011">
    <property type="entry name" value="PROTEIN_KINASE_DOM"/>
    <property type="match status" value="1"/>
</dbReference>
<dbReference type="SUPFAM" id="SSF56112">
    <property type="entry name" value="Protein kinase-like (PK-like)"/>
    <property type="match status" value="1"/>
</dbReference>
<organism evidence="2 3">
    <name type="scientific">Lentinus brumalis</name>
    <dbReference type="NCBI Taxonomy" id="2498619"/>
    <lineage>
        <taxon>Eukaryota</taxon>
        <taxon>Fungi</taxon>
        <taxon>Dikarya</taxon>
        <taxon>Basidiomycota</taxon>
        <taxon>Agaricomycotina</taxon>
        <taxon>Agaricomycetes</taxon>
        <taxon>Polyporales</taxon>
        <taxon>Polyporaceae</taxon>
        <taxon>Lentinus</taxon>
    </lineage>
</organism>
<evidence type="ECO:0000313" key="2">
    <source>
        <dbReference type="EMBL" id="RDX54869.1"/>
    </source>
</evidence>
<reference evidence="2 3" key="1">
    <citation type="journal article" date="2018" name="Biotechnol. Biofuels">
        <title>Integrative visual omics of the white-rot fungus Polyporus brumalis exposes the biotechnological potential of its oxidative enzymes for delignifying raw plant biomass.</title>
        <authorList>
            <person name="Miyauchi S."/>
            <person name="Rancon A."/>
            <person name="Drula E."/>
            <person name="Hage H."/>
            <person name="Chaduli D."/>
            <person name="Favel A."/>
            <person name="Grisel S."/>
            <person name="Henrissat B."/>
            <person name="Herpoel-Gimbert I."/>
            <person name="Ruiz-Duenas F.J."/>
            <person name="Chevret D."/>
            <person name="Hainaut M."/>
            <person name="Lin J."/>
            <person name="Wang M."/>
            <person name="Pangilinan J."/>
            <person name="Lipzen A."/>
            <person name="Lesage-Meessen L."/>
            <person name="Navarro D."/>
            <person name="Riley R."/>
            <person name="Grigoriev I.V."/>
            <person name="Zhou S."/>
            <person name="Raouche S."/>
            <person name="Rosso M.N."/>
        </authorList>
    </citation>
    <scope>NUCLEOTIDE SEQUENCE [LARGE SCALE GENOMIC DNA]</scope>
    <source>
        <strain evidence="2 3">BRFM 1820</strain>
    </source>
</reference>
<dbReference type="OrthoDB" id="2732257at2759"/>
<dbReference type="GO" id="GO:0005524">
    <property type="term" value="F:ATP binding"/>
    <property type="evidence" value="ECO:0007669"/>
    <property type="project" value="InterPro"/>
</dbReference>
<dbReference type="Gene3D" id="1.10.510.10">
    <property type="entry name" value="Transferase(Phosphotransferase) domain 1"/>
    <property type="match status" value="1"/>
</dbReference>
<dbReference type="InterPro" id="IPR011009">
    <property type="entry name" value="Kinase-like_dom_sf"/>
</dbReference>
<dbReference type="Proteomes" id="UP000256964">
    <property type="component" value="Unassembled WGS sequence"/>
</dbReference>
<protein>
    <recommendedName>
        <fullName evidence="1">Protein kinase domain-containing protein</fullName>
    </recommendedName>
</protein>
<name>A0A371DQQ7_9APHY</name>
<feature type="domain" description="Protein kinase" evidence="1">
    <location>
        <begin position="71"/>
        <end position="347"/>
    </location>
</feature>
<dbReference type="InterPro" id="IPR000719">
    <property type="entry name" value="Prot_kinase_dom"/>
</dbReference>
<proteinExistence type="predicted"/>
<dbReference type="SMART" id="SM00220">
    <property type="entry name" value="S_TKc"/>
    <property type="match status" value="1"/>
</dbReference>
<dbReference type="STRING" id="139420.A0A371DQQ7"/>
<dbReference type="EMBL" id="KZ857383">
    <property type="protein sequence ID" value="RDX54869.1"/>
    <property type="molecule type" value="Genomic_DNA"/>
</dbReference>
<accession>A0A371DQQ7</accession>
<dbReference type="AlphaFoldDB" id="A0A371DQQ7"/>